<feature type="compositionally biased region" description="Polar residues" evidence="1">
    <location>
        <begin position="1111"/>
        <end position="1133"/>
    </location>
</feature>
<dbReference type="PANTHER" id="PTHR23210:SF26">
    <property type="entry name" value="ACTIVATING TRANSCRIPTION FACTOR 7-INTERACTING PROTEIN 1"/>
    <property type="match status" value="1"/>
</dbReference>
<dbReference type="STRING" id="7375.A0A0L0CBS7"/>
<feature type="compositionally biased region" description="Basic and acidic residues" evidence="1">
    <location>
        <begin position="409"/>
        <end position="425"/>
    </location>
</feature>
<evidence type="ECO:0000313" key="3">
    <source>
        <dbReference type="EMBL" id="KNC29700.1"/>
    </source>
</evidence>
<dbReference type="SUPFAM" id="SSF49265">
    <property type="entry name" value="Fibronectin type III"/>
    <property type="match status" value="1"/>
</dbReference>
<evidence type="ECO:0000313" key="4">
    <source>
        <dbReference type="Proteomes" id="UP000037069"/>
    </source>
</evidence>
<dbReference type="Proteomes" id="UP000037069">
    <property type="component" value="Unassembled WGS sequence"/>
</dbReference>
<dbReference type="EMBL" id="JRES01000637">
    <property type="protein sequence ID" value="KNC29700.1"/>
    <property type="molecule type" value="Genomic_DNA"/>
</dbReference>
<feature type="compositionally biased region" description="Low complexity" evidence="1">
    <location>
        <begin position="911"/>
        <end position="937"/>
    </location>
</feature>
<feature type="compositionally biased region" description="Acidic residues" evidence="1">
    <location>
        <begin position="452"/>
        <end position="468"/>
    </location>
</feature>
<feature type="compositionally biased region" description="Polar residues" evidence="1">
    <location>
        <begin position="894"/>
        <end position="909"/>
    </location>
</feature>
<feature type="region of interest" description="Disordered" evidence="1">
    <location>
        <begin position="1"/>
        <end position="27"/>
    </location>
</feature>
<evidence type="ECO:0000259" key="2">
    <source>
        <dbReference type="PROSITE" id="PS50853"/>
    </source>
</evidence>
<dbReference type="InterPro" id="IPR036116">
    <property type="entry name" value="FN3_sf"/>
</dbReference>
<feature type="region of interest" description="Disordered" evidence="1">
    <location>
        <begin position="1107"/>
        <end position="1133"/>
    </location>
</feature>
<feature type="compositionally biased region" description="Low complexity" evidence="1">
    <location>
        <begin position="953"/>
        <end position="969"/>
    </location>
</feature>
<sequence length="1329" mass="145979">MMEVKQNTAVDLNDLLTSPKNSGTDEVDDAVMSDLTDRTHDLVNCDLIKTNDKTSDITELGNGDVAMASLINDVVDVEADLNATVNSELEDALLADDDVLPKITNSKVGETTPTTADDILADKVETSNSTTSSNNLRDPGDDLDTLLSKINDIVEDCIDNESESTVNGSTLKSEQIIKKIAETHEENNLNESVIFVEESKVTDESVILEKDKTKNIAETSANKENNIEDPSVVTENIENKEIISTEVTPVPEELENLEEDAMVESNEPDKEENNDSSAKAELIDDKLSIPADSIDKILENNQNQDKTEDSIADVVQDNEITSNSNEITESVKEPTIAVEDNNSDKVSSMEVVKTAEKNDASQTIDNTVKTTDITPAQAENLKNPTEASKTRENAENDESDDEIVFYVDKPPEIEKSKETETRLEEAETQETSIAENAGVESKPLTPTKKTVEEDDDVVLLLDDEDEEIIDNKKEQQTQNTEIANKKQDEQKVASEEGNKSLEPSSAADAKDIDIDNSDNACDDFVGGNLKEIDKPIEKTPQAETPEETNSNCSSSSNLLQEANSLKNSSDEPTPEDPENEEEEDEGDVELIESELKEPETSEKLEDSESAPPAKRIRLSEDSERSSKAEECNSSETKEVASLPPVEKKQESQEILQEETISEPTSSNLKRTHDVIEVEAEEKSNDSKVSSEALNKKPRTDDLKTIDVESPEKSETLKDEKSSVDLKPSEDDKKSIKAVPSHQPIPLYPPPQLQVLKSEQTISLDFLKKFRKSFDNMSKQDLEELVLQKVVEAIIHRSEFSEMRELIEKQEKLITAHRTKISELSKQFRDLEMVHNRVVKDIEQRNSQFIMPVKITRAVGLQVYIPNKKSLTETTSSSTGPSVPSSPQRPVASQAPASTSLTPPQRQFIASQIEQQPQQQQQQRPGPSTSTGPTNTGNVRRGCVQKITPIRPVPGATPSSSAGPTPASAAYRATPNHSAVTQPRILNKNAVTTTVNPTSIQRSRYLTSSQDGQRISTQQQISRTPNMPANSQRVAVSAATQSKPQSNVAAAVQRRSEPLTSVAAASSSSSIVDNYINTLTHLTGGNTAVSITPAKPKEKAVIDLTDEDETPGQVSSVQSATQVPGTQVQRRSLPGQNTVSTTQLQYGRAAPNMARIPPANQMANNKNRQMSSLQAQKSNSFTSISTPPGTSITRINVPANAANVQRVKYSHPAPLPATPPQAFNPAWKLPPPRPTIRISNLDNGIVISWTMEESMDRHAECVSYQIYAYQETSGPPMVDSWRHVGDVKAMLLPMAVTLTQFQEGQRYYFAVRAVDCHQRFGPFSLPKTWS</sequence>
<feature type="region of interest" description="Disordered" evidence="1">
    <location>
        <begin position="870"/>
        <end position="1027"/>
    </location>
</feature>
<keyword evidence="4" id="KW-1185">Reference proteome</keyword>
<comment type="caution">
    <text evidence="3">The sequence shown here is derived from an EMBL/GenBank/DDBJ whole genome shotgun (WGS) entry which is preliminary data.</text>
</comment>
<dbReference type="OrthoDB" id="2434995at2759"/>
<dbReference type="GO" id="GO:0006355">
    <property type="term" value="P:regulation of DNA-templated transcription"/>
    <property type="evidence" value="ECO:0007669"/>
    <property type="project" value="TreeGrafter"/>
</dbReference>
<dbReference type="GO" id="GO:0005667">
    <property type="term" value="C:transcription regulator complex"/>
    <property type="evidence" value="ECO:0007669"/>
    <property type="project" value="TreeGrafter"/>
</dbReference>
<dbReference type="InterPro" id="IPR013783">
    <property type="entry name" value="Ig-like_fold"/>
</dbReference>
<proteinExistence type="predicted"/>
<feature type="compositionally biased region" description="Polar residues" evidence="1">
    <location>
        <begin position="988"/>
        <end position="1027"/>
    </location>
</feature>
<accession>A0A0L0CBS7</accession>
<gene>
    <name evidence="3" type="ORF">FF38_03035</name>
</gene>
<feature type="domain" description="Fibronectin type-III" evidence="2">
    <location>
        <begin position="1229"/>
        <end position="1329"/>
    </location>
</feature>
<feature type="region of interest" description="Disordered" evidence="1">
    <location>
        <begin position="351"/>
        <end position="750"/>
    </location>
</feature>
<feature type="compositionally biased region" description="Polar residues" evidence="1">
    <location>
        <begin position="360"/>
        <end position="374"/>
    </location>
</feature>
<dbReference type="PROSITE" id="PS50853">
    <property type="entry name" value="FN3"/>
    <property type="match status" value="1"/>
</dbReference>
<dbReference type="InterPro" id="IPR003961">
    <property type="entry name" value="FN3_dom"/>
</dbReference>
<reference evidence="3 4" key="1">
    <citation type="journal article" date="2015" name="Nat. Commun.">
        <title>Lucilia cuprina genome unlocks parasitic fly biology to underpin future interventions.</title>
        <authorList>
            <person name="Anstead C.A."/>
            <person name="Korhonen P.K."/>
            <person name="Young N.D."/>
            <person name="Hall R.S."/>
            <person name="Jex A.R."/>
            <person name="Murali S.C."/>
            <person name="Hughes D.S."/>
            <person name="Lee S.F."/>
            <person name="Perry T."/>
            <person name="Stroehlein A.J."/>
            <person name="Ansell B.R."/>
            <person name="Breugelmans B."/>
            <person name="Hofmann A."/>
            <person name="Qu J."/>
            <person name="Dugan S."/>
            <person name="Lee S.L."/>
            <person name="Chao H."/>
            <person name="Dinh H."/>
            <person name="Han Y."/>
            <person name="Doddapaneni H.V."/>
            <person name="Worley K.C."/>
            <person name="Muzny D.M."/>
            <person name="Ioannidis P."/>
            <person name="Waterhouse R.M."/>
            <person name="Zdobnov E.M."/>
            <person name="James P.J."/>
            <person name="Bagnall N.H."/>
            <person name="Kotze A.C."/>
            <person name="Gibbs R.A."/>
            <person name="Richards S."/>
            <person name="Batterham P."/>
            <person name="Gasser R.B."/>
        </authorList>
    </citation>
    <scope>NUCLEOTIDE SEQUENCE [LARGE SCALE GENOMIC DNA]</scope>
    <source>
        <strain evidence="3 4">LS</strain>
        <tissue evidence="3">Full body</tissue>
    </source>
</reference>
<organism evidence="3 4">
    <name type="scientific">Lucilia cuprina</name>
    <name type="common">Green bottle fly</name>
    <name type="synonym">Australian sheep blowfly</name>
    <dbReference type="NCBI Taxonomy" id="7375"/>
    <lineage>
        <taxon>Eukaryota</taxon>
        <taxon>Metazoa</taxon>
        <taxon>Ecdysozoa</taxon>
        <taxon>Arthropoda</taxon>
        <taxon>Hexapoda</taxon>
        <taxon>Insecta</taxon>
        <taxon>Pterygota</taxon>
        <taxon>Neoptera</taxon>
        <taxon>Endopterygota</taxon>
        <taxon>Diptera</taxon>
        <taxon>Brachycera</taxon>
        <taxon>Muscomorpha</taxon>
        <taxon>Oestroidea</taxon>
        <taxon>Calliphoridae</taxon>
        <taxon>Luciliinae</taxon>
        <taxon>Lucilia</taxon>
    </lineage>
</organism>
<feature type="compositionally biased region" description="Basic and acidic residues" evidence="1">
    <location>
        <begin position="593"/>
        <end position="606"/>
    </location>
</feature>
<dbReference type="GO" id="GO:0005634">
    <property type="term" value="C:nucleus"/>
    <property type="evidence" value="ECO:0007669"/>
    <property type="project" value="TreeGrafter"/>
</dbReference>
<dbReference type="OMA" id="YQETIHE"/>
<feature type="compositionally biased region" description="Basic and acidic residues" evidence="1">
    <location>
        <begin position="693"/>
        <end position="734"/>
    </location>
</feature>
<dbReference type="InterPro" id="IPR026085">
    <property type="entry name" value="ATF7-int"/>
</dbReference>
<dbReference type="InterPro" id="IPR056565">
    <property type="entry name" value="Fn3_ATF7IP"/>
</dbReference>
<name>A0A0L0CBS7_LUCCU</name>
<dbReference type="Pfam" id="PF16794">
    <property type="entry name" value="fn3_4"/>
    <property type="match status" value="1"/>
</dbReference>
<feature type="compositionally biased region" description="Acidic residues" evidence="1">
    <location>
        <begin position="572"/>
        <end position="592"/>
    </location>
</feature>
<feature type="compositionally biased region" description="Basic and acidic residues" evidence="1">
    <location>
        <begin position="617"/>
        <end position="638"/>
    </location>
</feature>
<protein>
    <recommendedName>
        <fullName evidence="2">Fibronectin type-III domain-containing protein</fullName>
    </recommendedName>
</protein>
<feature type="compositionally biased region" description="Basic and acidic residues" evidence="1">
    <location>
        <begin position="483"/>
        <end position="499"/>
    </location>
</feature>
<dbReference type="Gene3D" id="2.60.40.10">
    <property type="entry name" value="Immunoglobulins"/>
    <property type="match status" value="1"/>
</dbReference>
<evidence type="ECO:0000256" key="1">
    <source>
        <dbReference type="SAM" id="MobiDB-lite"/>
    </source>
</evidence>
<feature type="compositionally biased region" description="Polar residues" evidence="1">
    <location>
        <begin position="558"/>
        <end position="567"/>
    </location>
</feature>
<dbReference type="PANTHER" id="PTHR23210">
    <property type="entry name" value="ACTIVATING TRANSCRIPTION FACTOR 7 INTERACTING PROTEIN"/>
    <property type="match status" value="1"/>
</dbReference>
<dbReference type="GO" id="GO:0003712">
    <property type="term" value="F:transcription coregulator activity"/>
    <property type="evidence" value="ECO:0007669"/>
    <property type="project" value="TreeGrafter"/>
</dbReference>
<feature type="compositionally biased region" description="Basic and acidic residues" evidence="1">
    <location>
        <begin position="670"/>
        <end position="685"/>
    </location>
</feature>
<feature type="compositionally biased region" description="Low complexity" evidence="1">
    <location>
        <begin position="871"/>
        <end position="885"/>
    </location>
</feature>
<feature type="compositionally biased region" description="Polar residues" evidence="1">
    <location>
        <begin position="1"/>
        <end position="24"/>
    </location>
</feature>